<keyword evidence="3" id="KW-0547">Nucleotide-binding</keyword>
<dbReference type="InterPro" id="IPR027417">
    <property type="entry name" value="P-loop_NTPase"/>
</dbReference>
<dbReference type="SUPFAM" id="SSF52540">
    <property type="entry name" value="P-loop containing nucleoside triphosphate hydrolases"/>
    <property type="match status" value="1"/>
</dbReference>
<keyword evidence="4 6" id="KW-0067">ATP-binding</keyword>
<evidence type="ECO:0000256" key="4">
    <source>
        <dbReference type="ARBA" id="ARBA00022840"/>
    </source>
</evidence>
<reference evidence="6" key="1">
    <citation type="submission" date="2019-02" db="EMBL/GenBank/DDBJ databases">
        <authorList>
            <person name="Gruber-Vodicka R. H."/>
            <person name="Seah K. B. B."/>
        </authorList>
    </citation>
    <scope>NUCLEOTIDE SEQUENCE</scope>
    <source>
        <strain evidence="6">BECK_M7</strain>
    </source>
</reference>
<comment type="similarity">
    <text evidence="1">Belongs to the ABC transporter superfamily.</text>
</comment>
<dbReference type="AlphaFoldDB" id="A0A450UEQ3"/>
<feature type="domain" description="ABC transporter" evidence="5">
    <location>
        <begin position="2"/>
        <end position="236"/>
    </location>
</feature>
<dbReference type="SMART" id="SM00382">
    <property type="entry name" value="AAA"/>
    <property type="match status" value="1"/>
</dbReference>
<evidence type="ECO:0000256" key="3">
    <source>
        <dbReference type="ARBA" id="ARBA00022741"/>
    </source>
</evidence>
<dbReference type="PROSITE" id="PS50893">
    <property type="entry name" value="ABC_TRANSPORTER_2"/>
    <property type="match status" value="1"/>
</dbReference>
<dbReference type="PANTHER" id="PTHR43117:SF4">
    <property type="entry name" value="OSMOPROTECTANT IMPORT ATP-BINDING PROTEIN OSMV"/>
    <property type="match status" value="1"/>
</dbReference>
<dbReference type="Pfam" id="PF00005">
    <property type="entry name" value="ABC_tran"/>
    <property type="match status" value="1"/>
</dbReference>
<dbReference type="PANTHER" id="PTHR43117">
    <property type="entry name" value="OSMOPROTECTANT IMPORT ATP-BINDING PROTEIN OSMV"/>
    <property type="match status" value="1"/>
</dbReference>
<evidence type="ECO:0000256" key="1">
    <source>
        <dbReference type="ARBA" id="ARBA00005417"/>
    </source>
</evidence>
<organism evidence="6">
    <name type="scientific">Candidatus Kentrum sp. LFY</name>
    <dbReference type="NCBI Taxonomy" id="2126342"/>
    <lineage>
        <taxon>Bacteria</taxon>
        <taxon>Pseudomonadati</taxon>
        <taxon>Pseudomonadota</taxon>
        <taxon>Gammaproteobacteria</taxon>
        <taxon>Candidatus Kentrum</taxon>
    </lineage>
</organism>
<dbReference type="InterPro" id="IPR003439">
    <property type="entry name" value="ABC_transporter-like_ATP-bd"/>
</dbReference>
<keyword evidence="2" id="KW-0813">Transport</keyword>
<gene>
    <name evidence="6" type="ORF">BECKLFY1418B_GA0070995_102324</name>
</gene>
<evidence type="ECO:0000256" key="2">
    <source>
        <dbReference type="ARBA" id="ARBA00022448"/>
    </source>
</evidence>
<dbReference type="GO" id="GO:0016887">
    <property type="term" value="F:ATP hydrolysis activity"/>
    <property type="evidence" value="ECO:0007669"/>
    <property type="project" value="InterPro"/>
</dbReference>
<dbReference type="Gene3D" id="3.40.50.300">
    <property type="entry name" value="P-loop containing nucleotide triphosphate hydrolases"/>
    <property type="match status" value="1"/>
</dbReference>
<accession>A0A450UEQ3</accession>
<dbReference type="GO" id="GO:0005524">
    <property type="term" value="F:ATP binding"/>
    <property type="evidence" value="ECO:0007669"/>
    <property type="project" value="UniProtKB-KW"/>
</dbReference>
<proteinExistence type="inferred from homology"/>
<name>A0A450UEQ3_9GAMM</name>
<evidence type="ECO:0000313" key="6">
    <source>
        <dbReference type="EMBL" id="VFJ91046.1"/>
    </source>
</evidence>
<evidence type="ECO:0000259" key="5">
    <source>
        <dbReference type="PROSITE" id="PS50893"/>
    </source>
</evidence>
<sequence>MLQLTNISKTYGDAVVLKAIHLSIVPGKTTILLGQSGSGKSTLLRIMNGLVRPDDGGMILLDDVPIGARNILGIRHKMGYVIQEGGLFPHLTAYRNIVLMARYLGWSQDRLDERVAELARLTRLPSEILGRFPAQLSGGQRQRVSLMRALMLDPDLLLLDEPLAALDPMIRHGLQTDLKDIFQSLKKTVIIVTHDISEAGFLGDTIVLLRDGRIVQRGSLRELVDTPVDPFVTQFINAQRSPLDALENPS</sequence>
<dbReference type="InterPro" id="IPR003593">
    <property type="entry name" value="AAA+_ATPase"/>
</dbReference>
<dbReference type="EMBL" id="CAADFF010000023">
    <property type="protein sequence ID" value="VFJ91046.1"/>
    <property type="molecule type" value="Genomic_DNA"/>
</dbReference>
<protein>
    <submittedName>
        <fullName evidence="6">Osmoprotectant transport system ATP-binding protein</fullName>
    </submittedName>
</protein>